<dbReference type="Proteomes" id="UP000322234">
    <property type="component" value="Unassembled WGS sequence"/>
</dbReference>
<sequence length="181" mass="20328">MHPCFHRENDNLFFVISISLSKALTHYSVEVKTLDDCLLNIPASNTVHPKGYKKVPVEKPWQICGHFLGHQKEGFYPCGETTGRYSPNLMEFPEDLGWPRQSEKTKPSLLQWFPRHFLLSDCGRGLCGVLTKADDLGSQNLPHVLLKAQNGDPTGLWSSTGSSPNVASQRSRLRGSPLRER</sequence>
<feature type="compositionally biased region" description="Polar residues" evidence="1">
    <location>
        <begin position="156"/>
        <end position="170"/>
    </location>
</feature>
<evidence type="ECO:0000313" key="2">
    <source>
        <dbReference type="EMBL" id="MXQ92075.1"/>
    </source>
</evidence>
<comment type="caution">
    <text evidence="2">The sequence shown here is derived from an EMBL/GenBank/DDBJ whole genome shotgun (WGS) entry which is preliminary data.</text>
</comment>
<proteinExistence type="predicted"/>
<dbReference type="Gene3D" id="2.60.260.20">
    <property type="entry name" value="Urease metallochaperone UreE, N-terminal domain"/>
    <property type="match status" value="1"/>
</dbReference>
<feature type="region of interest" description="Disordered" evidence="1">
    <location>
        <begin position="155"/>
        <end position="181"/>
    </location>
</feature>
<name>A0A6B0RQB2_9CETA</name>
<dbReference type="EMBL" id="VBQZ03000078">
    <property type="protein sequence ID" value="MXQ92075.1"/>
    <property type="molecule type" value="Genomic_DNA"/>
</dbReference>
<organism evidence="2 3">
    <name type="scientific">Bos mutus</name>
    <name type="common">wild yak</name>
    <dbReference type="NCBI Taxonomy" id="72004"/>
    <lineage>
        <taxon>Eukaryota</taxon>
        <taxon>Metazoa</taxon>
        <taxon>Chordata</taxon>
        <taxon>Craniata</taxon>
        <taxon>Vertebrata</taxon>
        <taxon>Euteleostomi</taxon>
        <taxon>Mammalia</taxon>
        <taxon>Eutheria</taxon>
        <taxon>Laurasiatheria</taxon>
        <taxon>Artiodactyla</taxon>
        <taxon>Ruminantia</taxon>
        <taxon>Pecora</taxon>
        <taxon>Bovidae</taxon>
        <taxon>Bovinae</taxon>
        <taxon>Bos</taxon>
    </lineage>
</organism>
<evidence type="ECO:0000313" key="3">
    <source>
        <dbReference type="Proteomes" id="UP000322234"/>
    </source>
</evidence>
<gene>
    <name evidence="2" type="ORF">E5288_WYG009828</name>
</gene>
<accession>A0A6B0RQB2</accession>
<dbReference type="AlphaFoldDB" id="A0A6B0RQB2"/>
<evidence type="ECO:0000256" key="1">
    <source>
        <dbReference type="SAM" id="MobiDB-lite"/>
    </source>
</evidence>
<reference evidence="2" key="1">
    <citation type="submission" date="2019-10" db="EMBL/GenBank/DDBJ databases">
        <title>The sequence and de novo assembly of the wild yak genome.</title>
        <authorList>
            <person name="Liu Y."/>
        </authorList>
    </citation>
    <scope>NUCLEOTIDE SEQUENCE [LARGE SCALE GENOMIC DNA]</scope>
    <source>
        <strain evidence="2">WY2019</strain>
    </source>
</reference>
<keyword evidence="3" id="KW-1185">Reference proteome</keyword>
<protein>
    <submittedName>
        <fullName evidence="2">Uncharacterized protein</fullName>
    </submittedName>
</protein>